<gene>
    <name evidence="1" type="ORF">CEXT_195881</name>
</gene>
<proteinExistence type="predicted"/>
<comment type="caution">
    <text evidence="1">The sequence shown here is derived from an EMBL/GenBank/DDBJ whole genome shotgun (WGS) entry which is preliminary data.</text>
</comment>
<evidence type="ECO:0000313" key="1">
    <source>
        <dbReference type="EMBL" id="GIY91875.1"/>
    </source>
</evidence>
<name>A0AAV4XD15_CAEEX</name>
<evidence type="ECO:0000313" key="2">
    <source>
        <dbReference type="Proteomes" id="UP001054945"/>
    </source>
</evidence>
<sequence length="94" mass="10966">MLQKARFQVFLTEVSYKKETKKVAADRNKFDEIPKTLYKSPRLLEPYKSKIERIEVSRLEIISSLLTSTVHPKSRGIKFSIMVSKKDEESPLVH</sequence>
<keyword evidence="2" id="KW-1185">Reference proteome</keyword>
<accession>A0AAV4XD15</accession>
<dbReference type="EMBL" id="BPLR01000062">
    <property type="protein sequence ID" value="GIY91875.1"/>
    <property type="molecule type" value="Genomic_DNA"/>
</dbReference>
<protein>
    <submittedName>
        <fullName evidence="1">Uncharacterized protein</fullName>
    </submittedName>
</protein>
<dbReference type="AlphaFoldDB" id="A0AAV4XD15"/>
<dbReference type="Proteomes" id="UP001054945">
    <property type="component" value="Unassembled WGS sequence"/>
</dbReference>
<reference evidence="1 2" key="1">
    <citation type="submission" date="2021-06" db="EMBL/GenBank/DDBJ databases">
        <title>Caerostris extrusa draft genome.</title>
        <authorList>
            <person name="Kono N."/>
            <person name="Arakawa K."/>
        </authorList>
    </citation>
    <scope>NUCLEOTIDE SEQUENCE [LARGE SCALE GENOMIC DNA]</scope>
</reference>
<organism evidence="1 2">
    <name type="scientific">Caerostris extrusa</name>
    <name type="common">Bark spider</name>
    <name type="synonym">Caerostris bankana</name>
    <dbReference type="NCBI Taxonomy" id="172846"/>
    <lineage>
        <taxon>Eukaryota</taxon>
        <taxon>Metazoa</taxon>
        <taxon>Ecdysozoa</taxon>
        <taxon>Arthropoda</taxon>
        <taxon>Chelicerata</taxon>
        <taxon>Arachnida</taxon>
        <taxon>Araneae</taxon>
        <taxon>Araneomorphae</taxon>
        <taxon>Entelegynae</taxon>
        <taxon>Araneoidea</taxon>
        <taxon>Araneidae</taxon>
        <taxon>Caerostris</taxon>
    </lineage>
</organism>